<dbReference type="KEGG" id="meti:DK427_23230"/>
<evidence type="ECO:0000313" key="2">
    <source>
        <dbReference type="EMBL" id="AWN38294.1"/>
    </source>
</evidence>
<keyword evidence="1" id="KW-0732">Signal</keyword>
<gene>
    <name evidence="2" type="ORF">DK427_23230</name>
</gene>
<reference evidence="2 3" key="1">
    <citation type="submission" date="2018-05" db="EMBL/GenBank/DDBJ databases">
        <title>Complete Genome Sequence of Methylobacterium sp. 17Sr1-43.</title>
        <authorList>
            <person name="Srinivasan S."/>
        </authorList>
    </citation>
    <scope>NUCLEOTIDE SEQUENCE [LARGE SCALE GENOMIC DNA]</scope>
    <source>
        <strain evidence="2 3">17Sr1-43</strain>
    </source>
</reference>
<feature type="signal peptide" evidence="1">
    <location>
        <begin position="1"/>
        <end position="29"/>
    </location>
</feature>
<evidence type="ECO:0000256" key="1">
    <source>
        <dbReference type="SAM" id="SignalP"/>
    </source>
</evidence>
<proteinExistence type="predicted"/>
<organism evidence="2 3">
    <name type="scientific">Methylobacterium radiodurans</name>
    <dbReference type="NCBI Taxonomy" id="2202828"/>
    <lineage>
        <taxon>Bacteria</taxon>
        <taxon>Pseudomonadati</taxon>
        <taxon>Pseudomonadota</taxon>
        <taxon>Alphaproteobacteria</taxon>
        <taxon>Hyphomicrobiales</taxon>
        <taxon>Methylobacteriaceae</taxon>
        <taxon>Methylobacterium</taxon>
    </lineage>
</organism>
<dbReference type="Proteomes" id="UP000246058">
    <property type="component" value="Chromosome"/>
</dbReference>
<keyword evidence="3" id="KW-1185">Reference proteome</keyword>
<dbReference type="AlphaFoldDB" id="A0A2U8VWW9"/>
<evidence type="ECO:0000313" key="3">
    <source>
        <dbReference type="Proteomes" id="UP000246058"/>
    </source>
</evidence>
<dbReference type="OrthoDB" id="8001481at2"/>
<name>A0A2U8VWW9_9HYPH</name>
<protein>
    <submittedName>
        <fullName evidence="2">Uncharacterized protein</fullName>
    </submittedName>
</protein>
<feature type="chain" id="PRO_5016079516" evidence="1">
    <location>
        <begin position="30"/>
        <end position="180"/>
    </location>
</feature>
<dbReference type="EMBL" id="CP029551">
    <property type="protein sequence ID" value="AWN38294.1"/>
    <property type="molecule type" value="Genomic_DNA"/>
</dbReference>
<sequence length="180" mass="18681">MPDAGYIDAMRAAPLLLALACLSATPARADSCDALTARVIRVTGASLAGRAEPGAVFRAADADRMSLDCRAPARIVIGSAERRPPVGWFTLVGLAAESLGRARLRDAQVAALNLHQDALLAGAPMLAQVDDVAIRCEAGPGAVALSGWASLCVVERRRERPGRRGALVRKAALPQARPAG</sequence>
<dbReference type="RefSeq" id="WP_109953451.1">
    <property type="nucleotide sequence ID" value="NZ_CP029551.1"/>
</dbReference>
<accession>A0A2U8VWW9</accession>